<evidence type="ECO:0000256" key="2">
    <source>
        <dbReference type="ARBA" id="ARBA00023268"/>
    </source>
</evidence>
<dbReference type="Pfam" id="PF17919">
    <property type="entry name" value="RT_RNaseH_2"/>
    <property type="match status" value="1"/>
</dbReference>
<accession>A0A9P0TPX6</accession>
<protein>
    <recommendedName>
        <fullName evidence="1">RNA-directed DNA polymerase</fullName>
        <ecNumber evidence="1">2.7.7.49</ecNumber>
    </recommendedName>
</protein>
<name>A0A9P0TPX6_PIEBR</name>
<dbReference type="Gene3D" id="1.10.340.70">
    <property type="match status" value="1"/>
</dbReference>
<dbReference type="CDD" id="cd09274">
    <property type="entry name" value="RNase_HI_RT_Ty3"/>
    <property type="match status" value="1"/>
</dbReference>
<dbReference type="Gene3D" id="3.30.70.270">
    <property type="match status" value="1"/>
</dbReference>
<dbReference type="InterPro" id="IPR043128">
    <property type="entry name" value="Rev_trsase/Diguanyl_cyclase"/>
</dbReference>
<dbReference type="InterPro" id="IPR041577">
    <property type="entry name" value="RT_RNaseH_2"/>
</dbReference>
<evidence type="ECO:0000313" key="5">
    <source>
        <dbReference type="EMBL" id="CAH4035739.1"/>
    </source>
</evidence>
<dbReference type="InterPro" id="IPR043502">
    <property type="entry name" value="DNA/RNA_pol_sf"/>
</dbReference>
<dbReference type="AlphaFoldDB" id="A0A9P0TPX6"/>
<keyword evidence="2" id="KW-0511">Multifunctional enzyme</keyword>
<evidence type="ECO:0000256" key="1">
    <source>
        <dbReference type="ARBA" id="ARBA00012493"/>
    </source>
</evidence>
<feature type="domain" description="Reverse transcriptase/retrotransposon-derived protein RNase H-like" evidence="3">
    <location>
        <begin position="131"/>
        <end position="229"/>
    </location>
</feature>
<dbReference type="EMBL" id="CALOZG010000042">
    <property type="protein sequence ID" value="CAH4035739.1"/>
    <property type="molecule type" value="Genomic_DNA"/>
</dbReference>
<gene>
    <name evidence="5" type="ORF">PIBRA_LOCUS11773</name>
</gene>
<dbReference type="InterPro" id="IPR050951">
    <property type="entry name" value="Retrovirus_Pol_polyprotein"/>
</dbReference>
<organism evidence="5 6">
    <name type="scientific">Pieris brassicae</name>
    <name type="common">White butterfly</name>
    <name type="synonym">Large white butterfly</name>
    <dbReference type="NCBI Taxonomy" id="7116"/>
    <lineage>
        <taxon>Eukaryota</taxon>
        <taxon>Metazoa</taxon>
        <taxon>Ecdysozoa</taxon>
        <taxon>Arthropoda</taxon>
        <taxon>Hexapoda</taxon>
        <taxon>Insecta</taxon>
        <taxon>Pterygota</taxon>
        <taxon>Neoptera</taxon>
        <taxon>Endopterygota</taxon>
        <taxon>Lepidoptera</taxon>
        <taxon>Glossata</taxon>
        <taxon>Ditrysia</taxon>
        <taxon>Papilionoidea</taxon>
        <taxon>Pieridae</taxon>
        <taxon>Pierinae</taxon>
        <taxon>Pieris</taxon>
    </lineage>
</organism>
<keyword evidence="6" id="KW-1185">Reference proteome</keyword>
<dbReference type="GO" id="GO:0003676">
    <property type="term" value="F:nucleic acid binding"/>
    <property type="evidence" value="ECO:0007669"/>
    <property type="project" value="InterPro"/>
</dbReference>
<dbReference type="InterPro" id="IPR012337">
    <property type="entry name" value="RNaseH-like_sf"/>
</dbReference>
<sequence>MQEMGICRPSKSPWSSPLHVVPKKNGEIRPCGDYRRLNAITKPDRYPVPRLHDFAYLLDGHTVCKNGIRPLDSKIEIIKNYPKPKTIDELRRFLGMVNFYRSHIPNAVRYQIVLNKYLRGAKKKDKTPIVWTFGADEAFDRCKACLQEAVTLSAPRCEVPISLMTDASNSCVGAVLQQYVDNKWKPLGYFSKKKSDAQTKYSTYDRELLAIYLAIRHFKNLIEGRKLHIYTDHKPLIYAFKNTRCEKETPRRIRQLAFISEYTTDIRHITGSENVVSDSLSPIETIHCPTSINYEELADAQGGDEELSHIINDVNRRTQFKKIVMPMCSKPIFCEISTNNIRPYLPKHFCRLAFDTIHNLGHPGIRSSRKMVSSNFFWPCMNRDIGIWSKNCLACQRTKVVRHTNSAVQAFPTCGRFEHVHIDLVGPRPITSEGFRYCLTMIDRRTHRPEAFPLKDITAETVAKYVYDGWISRFVSVP</sequence>
<proteinExistence type="predicted"/>
<evidence type="ECO:0000313" key="6">
    <source>
        <dbReference type="Proteomes" id="UP001152562"/>
    </source>
</evidence>
<dbReference type="Proteomes" id="UP001152562">
    <property type="component" value="Unassembled WGS sequence"/>
</dbReference>
<evidence type="ECO:0000259" key="3">
    <source>
        <dbReference type="Pfam" id="PF17919"/>
    </source>
</evidence>
<reference evidence="5" key="1">
    <citation type="submission" date="2022-05" db="EMBL/GenBank/DDBJ databases">
        <authorList>
            <person name="Okamura Y."/>
        </authorList>
    </citation>
    <scope>NUCLEOTIDE SEQUENCE</scope>
</reference>
<dbReference type="EC" id="2.7.7.49" evidence="1"/>
<dbReference type="Pfam" id="PF17921">
    <property type="entry name" value="Integrase_H2C2"/>
    <property type="match status" value="1"/>
</dbReference>
<dbReference type="PANTHER" id="PTHR37984:SF5">
    <property type="entry name" value="PROTEIN NYNRIN-LIKE"/>
    <property type="match status" value="1"/>
</dbReference>
<dbReference type="SUPFAM" id="SSF56672">
    <property type="entry name" value="DNA/RNA polymerases"/>
    <property type="match status" value="1"/>
</dbReference>
<dbReference type="Gene3D" id="3.10.10.10">
    <property type="entry name" value="HIV Type 1 Reverse Transcriptase, subunit A, domain 1"/>
    <property type="match status" value="1"/>
</dbReference>
<dbReference type="InterPro" id="IPR041588">
    <property type="entry name" value="Integrase_H2C2"/>
</dbReference>
<comment type="caution">
    <text evidence="5">The sequence shown here is derived from an EMBL/GenBank/DDBJ whole genome shotgun (WGS) entry which is preliminary data.</text>
</comment>
<evidence type="ECO:0000259" key="4">
    <source>
        <dbReference type="Pfam" id="PF17921"/>
    </source>
</evidence>
<dbReference type="FunFam" id="3.30.70.270:FF:000020">
    <property type="entry name" value="Transposon Tf2-6 polyprotein-like Protein"/>
    <property type="match status" value="1"/>
</dbReference>
<dbReference type="PANTHER" id="PTHR37984">
    <property type="entry name" value="PROTEIN CBG26694"/>
    <property type="match status" value="1"/>
</dbReference>
<dbReference type="InterPro" id="IPR036397">
    <property type="entry name" value="RNaseH_sf"/>
</dbReference>
<dbReference type="GO" id="GO:0042575">
    <property type="term" value="C:DNA polymerase complex"/>
    <property type="evidence" value="ECO:0007669"/>
    <property type="project" value="UniProtKB-ARBA"/>
</dbReference>
<dbReference type="GO" id="GO:0003964">
    <property type="term" value="F:RNA-directed DNA polymerase activity"/>
    <property type="evidence" value="ECO:0007669"/>
    <property type="project" value="UniProtKB-EC"/>
</dbReference>
<dbReference type="SUPFAM" id="SSF53098">
    <property type="entry name" value="Ribonuclease H-like"/>
    <property type="match status" value="1"/>
</dbReference>
<feature type="domain" description="Integrase zinc-binding" evidence="4">
    <location>
        <begin position="346"/>
        <end position="399"/>
    </location>
</feature>
<dbReference type="Gene3D" id="3.30.420.10">
    <property type="entry name" value="Ribonuclease H-like superfamily/Ribonuclease H"/>
    <property type="match status" value="1"/>
</dbReference>